<gene>
    <name evidence="2" type="ORF">Psuf_082250</name>
</gene>
<dbReference type="KEGG" id="psuu:Psuf_082250"/>
<dbReference type="Proteomes" id="UP000503011">
    <property type="component" value="Chromosome"/>
</dbReference>
<dbReference type="EMBL" id="AP022871">
    <property type="protein sequence ID" value="BCB90912.1"/>
    <property type="molecule type" value="Genomic_DNA"/>
</dbReference>
<name>A0A6F8YXV2_9ACTN</name>
<proteinExistence type="predicted"/>
<reference evidence="2 3" key="1">
    <citation type="submission" date="2020-03" db="EMBL/GenBank/DDBJ databases">
        <title>Whole genome shotgun sequence of Phytohabitans suffuscus NBRC 105367.</title>
        <authorList>
            <person name="Komaki H."/>
            <person name="Tamura T."/>
        </authorList>
    </citation>
    <scope>NUCLEOTIDE SEQUENCE [LARGE SCALE GENOMIC DNA]</scope>
    <source>
        <strain evidence="2 3">NBRC 105367</strain>
    </source>
</reference>
<evidence type="ECO:0000313" key="2">
    <source>
        <dbReference type="EMBL" id="BCB90912.1"/>
    </source>
</evidence>
<reference evidence="2 3" key="2">
    <citation type="submission" date="2020-03" db="EMBL/GenBank/DDBJ databases">
        <authorList>
            <person name="Ichikawa N."/>
            <person name="Kimura A."/>
            <person name="Kitahashi Y."/>
            <person name="Uohara A."/>
        </authorList>
    </citation>
    <scope>NUCLEOTIDE SEQUENCE [LARGE SCALE GENOMIC DNA]</scope>
    <source>
        <strain evidence="2 3">NBRC 105367</strain>
    </source>
</reference>
<feature type="region of interest" description="Disordered" evidence="1">
    <location>
        <begin position="1"/>
        <end position="23"/>
    </location>
</feature>
<organism evidence="2 3">
    <name type="scientific">Phytohabitans suffuscus</name>
    <dbReference type="NCBI Taxonomy" id="624315"/>
    <lineage>
        <taxon>Bacteria</taxon>
        <taxon>Bacillati</taxon>
        <taxon>Actinomycetota</taxon>
        <taxon>Actinomycetes</taxon>
        <taxon>Micromonosporales</taxon>
        <taxon>Micromonosporaceae</taxon>
    </lineage>
</organism>
<keyword evidence="3" id="KW-1185">Reference proteome</keyword>
<dbReference type="AlphaFoldDB" id="A0A6F8YXV2"/>
<accession>A0A6F8YXV2</accession>
<protein>
    <submittedName>
        <fullName evidence="2">Uncharacterized protein</fullName>
    </submittedName>
</protein>
<evidence type="ECO:0000313" key="3">
    <source>
        <dbReference type="Proteomes" id="UP000503011"/>
    </source>
</evidence>
<evidence type="ECO:0000256" key="1">
    <source>
        <dbReference type="SAM" id="MobiDB-lite"/>
    </source>
</evidence>
<sequence>MTVVPAAPGEGEHAASDSRTASSSTRAFAVMGTILPYGPQEAVELSDMRHGAFKTLVVALP</sequence>